<reference evidence="2 3" key="1">
    <citation type="journal article" date="2017" name="Front. Microbiol.">
        <title>Genome Sequence of Desulfurella amilsii Strain TR1 and Comparative Genomics of Desulfurellaceae Family.</title>
        <authorList>
            <person name="Florentino A.P."/>
            <person name="Stams A.J."/>
            <person name="Sanchez-Andrea I."/>
        </authorList>
    </citation>
    <scope>NUCLEOTIDE SEQUENCE [LARGE SCALE GENOMIC DNA]</scope>
    <source>
        <strain evidence="2 3">TR1</strain>
    </source>
</reference>
<comment type="caution">
    <text evidence="2">The sequence shown here is derived from an EMBL/GenBank/DDBJ whole genome shotgun (WGS) entry which is preliminary data.</text>
</comment>
<dbReference type="EMBL" id="MDSU01000018">
    <property type="protein sequence ID" value="OSS42441.1"/>
    <property type="molecule type" value="Genomic_DNA"/>
</dbReference>
<dbReference type="RefSeq" id="WP_086034689.1">
    <property type="nucleotide sequence ID" value="NZ_MDSU01000018.1"/>
</dbReference>
<dbReference type="Proteomes" id="UP000194141">
    <property type="component" value="Unassembled WGS sequence"/>
</dbReference>
<gene>
    <name evidence="2" type="ORF">DESAMIL20_1994</name>
</gene>
<feature type="transmembrane region" description="Helical" evidence="1">
    <location>
        <begin position="6"/>
        <end position="27"/>
    </location>
</feature>
<evidence type="ECO:0000313" key="2">
    <source>
        <dbReference type="EMBL" id="OSS42441.1"/>
    </source>
</evidence>
<dbReference type="AlphaFoldDB" id="A0A1X4XY25"/>
<dbReference type="STRING" id="1562698.DESAMIL20_1994"/>
<evidence type="ECO:0000256" key="1">
    <source>
        <dbReference type="SAM" id="Phobius"/>
    </source>
</evidence>
<evidence type="ECO:0000313" key="3">
    <source>
        <dbReference type="Proteomes" id="UP000194141"/>
    </source>
</evidence>
<feature type="transmembrane region" description="Helical" evidence="1">
    <location>
        <begin position="39"/>
        <end position="70"/>
    </location>
</feature>
<organism evidence="2 3">
    <name type="scientific">Desulfurella amilsii</name>
    <dbReference type="NCBI Taxonomy" id="1562698"/>
    <lineage>
        <taxon>Bacteria</taxon>
        <taxon>Pseudomonadati</taxon>
        <taxon>Campylobacterota</taxon>
        <taxon>Desulfurellia</taxon>
        <taxon>Desulfurellales</taxon>
        <taxon>Desulfurellaceae</taxon>
        <taxon>Desulfurella</taxon>
    </lineage>
</organism>
<proteinExistence type="predicted"/>
<sequence>MFNVNVESIIVETIIYIIVSLIVKLLLNDEDLKNIRRILILGYLIFASLFVSLTVFIIVSISIILISIGIRKVFEY</sequence>
<keyword evidence="1" id="KW-0472">Membrane</keyword>
<protein>
    <submittedName>
        <fullName evidence="2">Uncharacterized protein</fullName>
    </submittedName>
</protein>
<name>A0A1X4XY25_9BACT</name>
<accession>A0A1X4XY25</accession>
<keyword evidence="3" id="KW-1185">Reference proteome</keyword>
<keyword evidence="1" id="KW-1133">Transmembrane helix</keyword>
<keyword evidence="1" id="KW-0812">Transmembrane</keyword>